<proteinExistence type="predicted"/>
<dbReference type="RefSeq" id="WP_087048587.1">
    <property type="nucleotide sequence ID" value="NZ_FCOB02000028.1"/>
</dbReference>
<dbReference type="AlphaFoldDB" id="A0A158D8U4"/>
<keyword evidence="1" id="KW-0472">Membrane</keyword>
<sequence length="137" mass="15222">MSSEWKRRARLFIQRFWQPTSACMTCMPGSWSNVASVAHWTIAFKTGLITGLLAVLLTFTPAAKLYANRYGNATLVGLLTAVGDAYSHASHYRIPYIEHIVTGAVSGLLALAASYLLEDRARRIRMAWARLLGKPEH</sequence>
<comment type="caution">
    <text evidence="2">The sequence shown here is derived from an EMBL/GenBank/DDBJ whole genome shotgun (WGS) entry which is preliminary data.</text>
</comment>
<name>A0A158D8U4_9BURK</name>
<dbReference type="Proteomes" id="UP000054978">
    <property type="component" value="Unassembled WGS sequence"/>
</dbReference>
<evidence type="ECO:0000313" key="3">
    <source>
        <dbReference type="Proteomes" id="UP000054978"/>
    </source>
</evidence>
<dbReference type="EMBL" id="FCOB02000028">
    <property type="protein sequence ID" value="SAK91094.1"/>
    <property type="molecule type" value="Genomic_DNA"/>
</dbReference>
<reference evidence="2" key="1">
    <citation type="submission" date="2016-01" db="EMBL/GenBank/DDBJ databases">
        <authorList>
            <person name="Peeters C."/>
        </authorList>
    </citation>
    <scope>NUCLEOTIDE SEQUENCE [LARGE SCALE GENOMIC DNA]</scope>
    <source>
        <strain evidence="2">LMG 29326</strain>
    </source>
</reference>
<gene>
    <name evidence="2" type="ORF">AWB83_05172</name>
</gene>
<feature type="transmembrane region" description="Helical" evidence="1">
    <location>
        <begin position="37"/>
        <end position="58"/>
    </location>
</feature>
<dbReference type="OrthoDB" id="8850947at2"/>
<feature type="transmembrane region" description="Helical" evidence="1">
    <location>
        <begin position="99"/>
        <end position="117"/>
    </location>
</feature>
<dbReference type="STRING" id="1777144.AWB83_05172"/>
<keyword evidence="1" id="KW-0812">Transmembrane</keyword>
<keyword evidence="1" id="KW-1133">Transmembrane helix</keyword>
<evidence type="ECO:0000256" key="1">
    <source>
        <dbReference type="SAM" id="Phobius"/>
    </source>
</evidence>
<organism evidence="2 3">
    <name type="scientific">Caballeronia ptereochthonis</name>
    <dbReference type="NCBI Taxonomy" id="1777144"/>
    <lineage>
        <taxon>Bacteria</taxon>
        <taxon>Pseudomonadati</taxon>
        <taxon>Pseudomonadota</taxon>
        <taxon>Betaproteobacteria</taxon>
        <taxon>Burkholderiales</taxon>
        <taxon>Burkholderiaceae</taxon>
        <taxon>Caballeronia</taxon>
    </lineage>
</organism>
<accession>A0A158D8U4</accession>
<evidence type="ECO:0000313" key="2">
    <source>
        <dbReference type="EMBL" id="SAK91094.1"/>
    </source>
</evidence>
<protein>
    <submittedName>
        <fullName evidence="2">Uncharacterized protein</fullName>
    </submittedName>
</protein>
<keyword evidence="3" id="KW-1185">Reference proteome</keyword>